<evidence type="ECO:0000256" key="6">
    <source>
        <dbReference type="RuleBase" id="RU003355"/>
    </source>
</evidence>
<dbReference type="Proteomes" id="UP000606008">
    <property type="component" value="Unassembled WGS sequence"/>
</dbReference>
<dbReference type="InterPro" id="IPR023827">
    <property type="entry name" value="Peptidase_S8_Asp-AS"/>
</dbReference>
<evidence type="ECO:0000256" key="5">
    <source>
        <dbReference type="PROSITE-ProRule" id="PRU01240"/>
    </source>
</evidence>
<sequence>MALNNTFQLRIAAALFIVSLFCCFGQGAQAQRAGQYLLLFRDKAGTPFRIDRPDQFLSARSVSRRQRQGIAVTERDLPVTPAYLTGLRQAGATVLYTSRWLNAALVQIAPTQLPALLALPYVQGLETGRVLNNARLGTSDQPLTDRERASKFGRSASVPAYGLGDFQLRQLGVDQMHDSGYHGETMLVAILDAGFSRANRVAFLNSLFAENRVLATYDFPDREADVYDDDEHGLNVLSVMAAEAPNQLYGPAYKATYLLLRTEIAASENPVEEAYWLIGAEYADSTGADVINSSLGYTTFDNPADNHTYADLTGTKTLISRAATWAADAGMVVVNSAGNEGNSAWRYIGAPADSPGVLSIGAVDRNGLLARFSSVGPTYDGRLKPDLVALGQGTVLGTSAGSVVGGNGTSFSGPLVAALAAGFWQAYPTLSAAQVRNLLRQSGSQADRPDVQYGYGIPNFGRAIQLAAAQQLLAIYPNPVTGTERLQVSLTDAESAQPITIRLTDLTGRVVFQRNYPSGQIGTLSLEVPDLQQGIYLISISAAGHIRTLRLLKR</sequence>
<feature type="active site" description="Charge relay system" evidence="5">
    <location>
        <position position="232"/>
    </location>
</feature>
<feature type="domain" description="Peptidase S8/S53" evidence="8">
    <location>
        <begin position="184"/>
        <end position="456"/>
    </location>
</feature>
<dbReference type="RefSeq" id="WP_166690495.1">
    <property type="nucleotide sequence ID" value="NZ_WAEL01000001.1"/>
</dbReference>
<dbReference type="NCBIfam" id="TIGR04183">
    <property type="entry name" value="Por_Secre_tail"/>
    <property type="match status" value="1"/>
</dbReference>
<evidence type="ECO:0000256" key="2">
    <source>
        <dbReference type="ARBA" id="ARBA00022670"/>
    </source>
</evidence>
<dbReference type="PANTHER" id="PTHR43806">
    <property type="entry name" value="PEPTIDASE S8"/>
    <property type="match status" value="1"/>
</dbReference>
<dbReference type="InterPro" id="IPR036852">
    <property type="entry name" value="Peptidase_S8/S53_dom_sf"/>
</dbReference>
<keyword evidence="2 5" id="KW-0645">Protease</keyword>
<reference evidence="11" key="2">
    <citation type="submission" date="2023-07" db="EMBL/GenBank/DDBJ databases">
        <authorList>
            <person name="Jung D.-H."/>
        </authorList>
    </citation>
    <scope>NUCLEOTIDE SEQUENCE [LARGE SCALE GENOMIC DNA]</scope>
    <source>
        <strain evidence="11">JA-25</strain>
    </source>
</reference>
<feature type="domain" description="Secretion system C-terminal sorting" evidence="9">
    <location>
        <begin position="475"/>
        <end position="544"/>
    </location>
</feature>
<dbReference type="InterPro" id="IPR000209">
    <property type="entry name" value="Peptidase_S8/S53_dom"/>
</dbReference>
<reference evidence="11" key="1">
    <citation type="submission" date="2019-09" db="EMBL/GenBank/DDBJ databases">
        <authorList>
            <person name="Jung D.-H."/>
        </authorList>
    </citation>
    <scope>NUCLEOTIDE SEQUENCE [LARGE SCALE GENOMIC DNA]</scope>
    <source>
        <strain evidence="11">JA-25</strain>
    </source>
</reference>
<feature type="signal peptide" evidence="7">
    <location>
        <begin position="1"/>
        <end position="30"/>
    </location>
</feature>
<dbReference type="InterPro" id="IPR023828">
    <property type="entry name" value="Peptidase_S8_Ser-AS"/>
</dbReference>
<proteinExistence type="inferred from homology"/>
<evidence type="ECO:0000313" key="10">
    <source>
        <dbReference type="EMBL" id="NID08590.1"/>
    </source>
</evidence>
<dbReference type="PIRSF" id="PIRSF037903">
    <property type="entry name" value="Subtilisin_rel_GFO_2223"/>
    <property type="match status" value="1"/>
</dbReference>
<dbReference type="PANTHER" id="PTHR43806:SF67">
    <property type="entry name" value="EGF-LIKE DOMAIN-CONTAINING PROTEIN"/>
    <property type="match status" value="1"/>
</dbReference>
<dbReference type="PROSITE" id="PS00138">
    <property type="entry name" value="SUBTILASE_SER"/>
    <property type="match status" value="1"/>
</dbReference>
<dbReference type="CDD" id="cd07493">
    <property type="entry name" value="Peptidases_S8_9"/>
    <property type="match status" value="1"/>
</dbReference>
<dbReference type="InterPro" id="IPR017317">
    <property type="entry name" value="Pept_S8_subtilisin_bacteroid-2"/>
</dbReference>
<feature type="active site" description="Charge relay system" evidence="5">
    <location>
        <position position="192"/>
    </location>
</feature>
<dbReference type="InterPro" id="IPR050131">
    <property type="entry name" value="Peptidase_S8_subtilisin-like"/>
</dbReference>
<protein>
    <submittedName>
        <fullName evidence="10">S8 family serine peptidase</fullName>
    </submittedName>
</protein>
<comment type="caution">
    <text evidence="10">The sequence shown here is derived from an EMBL/GenBank/DDBJ whole genome shotgun (WGS) entry which is preliminary data.</text>
</comment>
<gene>
    <name evidence="10" type="ORF">F7231_00275</name>
</gene>
<keyword evidence="4 5" id="KW-0720">Serine protease</keyword>
<dbReference type="PROSITE" id="PS00136">
    <property type="entry name" value="SUBTILASE_ASP"/>
    <property type="match status" value="1"/>
</dbReference>
<name>A0ABX0Q962_9BACT</name>
<dbReference type="PRINTS" id="PR00723">
    <property type="entry name" value="SUBTILISIN"/>
</dbReference>
<dbReference type="Pfam" id="PF18962">
    <property type="entry name" value="Por_Secre_tail"/>
    <property type="match status" value="1"/>
</dbReference>
<evidence type="ECO:0000256" key="4">
    <source>
        <dbReference type="ARBA" id="ARBA00022825"/>
    </source>
</evidence>
<dbReference type="Gene3D" id="2.60.40.3080">
    <property type="match status" value="1"/>
</dbReference>
<evidence type="ECO:0000259" key="9">
    <source>
        <dbReference type="Pfam" id="PF18962"/>
    </source>
</evidence>
<evidence type="ECO:0000259" key="8">
    <source>
        <dbReference type="Pfam" id="PF00082"/>
    </source>
</evidence>
<dbReference type="Pfam" id="PF00082">
    <property type="entry name" value="Peptidase_S8"/>
    <property type="match status" value="1"/>
</dbReference>
<evidence type="ECO:0000256" key="7">
    <source>
        <dbReference type="SAM" id="SignalP"/>
    </source>
</evidence>
<dbReference type="InterPro" id="IPR026444">
    <property type="entry name" value="Secre_tail"/>
</dbReference>
<keyword evidence="11" id="KW-1185">Reference proteome</keyword>
<accession>A0ABX0Q962</accession>
<dbReference type="InterPro" id="IPR015500">
    <property type="entry name" value="Peptidase_S8_subtilisin-rel"/>
</dbReference>
<dbReference type="Gene3D" id="3.40.50.200">
    <property type="entry name" value="Peptidase S8/S53 domain"/>
    <property type="match status" value="1"/>
</dbReference>
<evidence type="ECO:0000256" key="1">
    <source>
        <dbReference type="ARBA" id="ARBA00011073"/>
    </source>
</evidence>
<evidence type="ECO:0000256" key="3">
    <source>
        <dbReference type="ARBA" id="ARBA00022801"/>
    </source>
</evidence>
<dbReference type="SUPFAM" id="SSF52743">
    <property type="entry name" value="Subtilisin-like"/>
    <property type="match status" value="1"/>
</dbReference>
<feature type="active site" description="Charge relay system" evidence="5">
    <location>
        <position position="410"/>
    </location>
</feature>
<keyword evidence="3 5" id="KW-0378">Hydrolase</keyword>
<comment type="similarity">
    <text evidence="1 5 6">Belongs to the peptidase S8 family.</text>
</comment>
<organism evidence="10 11">
    <name type="scientific">Fibrivirga algicola</name>
    <dbReference type="NCBI Taxonomy" id="2950420"/>
    <lineage>
        <taxon>Bacteria</taxon>
        <taxon>Pseudomonadati</taxon>
        <taxon>Bacteroidota</taxon>
        <taxon>Cytophagia</taxon>
        <taxon>Cytophagales</taxon>
        <taxon>Spirosomataceae</taxon>
        <taxon>Fibrivirga</taxon>
    </lineage>
</organism>
<evidence type="ECO:0000313" key="11">
    <source>
        <dbReference type="Proteomes" id="UP000606008"/>
    </source>
</evidence>
<dbReference type="PROSITE" id="PS51892">
    <property type="entry name" value="SUBTILASE"/>
    <property type="match status" value="1"/>
</dbReference>
<keyword evidence="7" id="KW-0732">Signal</keyword>
<dbReference type="EMBL" id="WAEL01000001">
    <property type="protein sequence ID" value="NID08590.1"/>
    <property type="molecule type" value="Genomic_DNA"/>
</dbReference>
<feature type="chain" id="PRO_5045145961" evidence="7">
    <location>
        <begin position="31"/>
        <end position="554"/>
    </location>
</feature>